<proteinExistence type="predicted"/>
<keyword evidence="1" id="KW-1277">Toxin-antitoxin system</keyword>
<evidence type="ECO:0000313" key="3">
    <source>
        <dbReference type="Proteomes" id="UP000826540"/>
    </source>
</evidence>
<dbReference type="Gene3D" id="3.30.2310.20">
    <property type="entry name" value="RelE-like"/>
    <property type="match status" value="1"/>
</dbReference>
<organism evidence="2 3">
    <name type="scientific">Sphaerospermopsis torques-reginae ITEP-024</name>
    <dbReference type="NCBI Taxonomy" id="984208"/>
    <lineage>
        <taxon>Bacteria</taxon>
        <taxon>Bacillati</taxon>
        <taxon>Cyanobacteriota</taxon>
        <taxon>Cyanophyceae</taxon>
        <taxon>Nostocales</taxon>
        <taxon>Aphanizomenonaceae</taxon>
        <taxon>Sphaerospermopsis</taxon>
        <taxon>Sphaerospermopsis torques-reginae</taxon>
    </lineage>
</organism>
<protein>
    <submittedName>
        <fullName evidence="2">Type II toxin-antitoxin system RelE/ParE family toxin</fullName>
    </submittedName>
</protein>
<dbReference type="InterPro" id="IPR035093">
    <property type="entry name" value="RelE/ParE_toxin_dom_sf"/>
</dbReference>
<gene>
    <name evidence="2" type="ORF">K2F26_15420</name>
</gene>
<dbReference type="Pfam" id="PF05016">
    <property type="entry name" value="ParE_toxin"/>
    <property type="match status" value="1"/>
</dbReference>
<keyword evidence="3" id="KW-1185">Reference proteome</keyword>
<dbReference type="RefSeq" id="WP_220608527.1">
    <property type="nucleotide sequence ID" value="NZ_CP080598.1"/>
</dbReference>
<sequence>MFVEFHPQAQLELDEAISYYDGISSKLGNTFLDAVERTLNRIVRFPDAWTPMIKNSRRCHIDGFPYGIVYRVDNDERIQILALMHLQRKPNYWIDRE</sequence>
<evidence type="ECO:0000256" key="1">
    <source>
        <dbReference type="ARBA" id="ARBA00022649"/>
    </source>
</evidence>
<dbReference type="Proteomes" id="UP000826540">
    <property type="component" value="Chromosome"/>
</dbReference>
<name>A0ABX8WV54_9CYAN</name>
<dbReference type="EMBL" id="CP080598">
    <property type="protein sequence ID" value="QYX30314.1"/>
    <property type="molecule type" value="Genomic_DNA"/>
</dbReference>
<accession>A0ABX8WV54</accession>
<reference evidence="2 3" key="1">
    <citation type="journal article" date="2022" name="J. Am. Chem. Soc.">
        <title>Biosynthesis of Guanitoxin Enables Global Environmental Detection in Freshwater Cyanobacteria.</title>
        <authorList>
            <person name="Lima S.T."/>
            <person name="Fallon T.R."/>
            <person name="Cordoza J.L."/>
            <person name="Chekan J.R."/>
            <person name="Delbaje E."/>
            <person name="Hopiavuori A.R."/>
            <person name="Alvarenga D.O."/>
            <person name="Wood S.M."/>
            <person name="Luhavaya H."/>
            <person name="Baumgartner J.T."/>
            <person name="Dorr F.A."/>
            <person name="Etchegaray A."/>
            <person name="Pinto E."/>
            <person name="McKinnie S.M.K."/>
            <person name="Fiore M.F."/>
            <person name="Moore B.S."/>
        </authorList>
    </citation>
    <scope>NUCLEOTIDE SEQUENCE [LARGE SCALE GENOMIC DNA]</scope>
    <source>
        <strain evidence="2 3">ITEP-024</strain>
    </source>
</reference>
<dbReference type="InterPro" id="IPR007712">
    <property type="entry name" value="RelE/ParE_toxin"/>
</dbReference>
<evidence type="ECO:0000313" key="2">
    <source>
        <dbReference type="EMBL" id="QYX30314.1"/>
    </source>
</evidence>